<keyword evidence="7" id="KW-1278">Translocase</keyword>
<dbReference type="SUPFAM" id="SSF54292">
    <property type="entry name" value="2Fe-2S ferredoxin-like"/>
    <property type="match status" value="1"/>
</dbReference>
<dbReference type="Pfam" id="PF10588">
    <property type="entry name" value="NADH-G_4Fe-4S_3"/>
    <property type="match status" value="1"/>
</dbReference>
<dbReference type="GO" id="GO:0051537">
    <property type="term" value="F:2 iron, 2 sulfur cluster binding"/>
    <property type="evidence" value="ECO:0007669"/>
    <property type="project" value="UniProtKB-KW"/>
</dbReference>
<comment type="cofactor">
    <cofactor evidence="1">
        <name>[4Fe-4S] cluster</name>
        <dbReference type="ChEBI" id="CHEBI:49883"/>
    </cofactor>
</comment>
<dbReference type="PANTHER" id="PTHR43105:SF13">
    <property type="entry name" value="NADH-UBIQUINONE OXIDOREDUCTASE 75 KDA SUBUNIT, MITOCHONDRIAL"/>
    <property type="match status" value="1"/>
</dbReference>
<dbReference type="Proteomes" id="UP000190774">
    <property type="component" value="Unassembled WGS sequence"/>
</dbReference>
<keyword evidence="10" id="KW-0520">NAD</keyword>
<evidence type="ECO:0000313" key="15">
    <source>
        <dbReference type="EMBL" id="SKB06809.1"/>
    </source>
</evidence>
<protein>
    <submittedName>
        <fullName evidence="15">NADH-quinone oxidoreductase subunit G</fullName>
    </submittedName>
</protein>
<dbReference type="Gene3D" id="3.30.70.20">
    <property type="match status" value="1"/>
</dbReference>
<dbReference type="SUPFAM" id="SSF54862">
    <property type="entry name" value="4Fe-4S ferredoxins"/>
    <property type="match status" value="1"/>
</dbReference>
<feature type="domain" description="4Fe-4S Mo/W bis-MGD-type" evidence="13">
    <location>
        <begin position="255"/>
        <end position="311"/>
    </location>
</feature>
<dbReference type="Pfam" id="PF13510">
    <property type="entry name" value="Fer2_4"/>
    <property type="match status" value="1"/>
</dbReference>
<evidence type="ECO:0000256" key="1">
    <source>
        <dbReference type="ARBA" id="ARBA00001966"/>
    </source>
</evidence>
<dbReference type="SUPFAM" id="SSF53706">
    <property type="entry name" value="Formate dehydrogenase/DMSO reductase, domains 1-3"/>
    <property type="match status" value="1"/>
</dbReference>
<dbReference type="InterPro" id="IPR006963">
    <property type="entry name" value="Mopterin_OxRdtase_4Fe-4S_dom"/>
</dbReference>
<dbReference type="InterPro" id="IPR054351">
    <property type="entry name" value="NADH_UbQ_OxRdtase_ferredoxin"/>
</dbReference>
<dbReference type="OrthoDB" id="9805142at2"/>
<dbReference type="GO" id="GO:0046872">
    <property type="term" value="F:metal ion binding"/>
    <property type="evidence" value="ECO:0007669"/>
    <property type="project" value="UniProtKB-KW"/>
</dbReference>
<dbReference type="PANTHER" id="PTHR43105">
    <property type="entry name" value="RESPIRATORY NITRATE REDUCTASE"/>
    <property type="match status" value="1"/>
</dbReference>
<name>A0A1T4YYE7_9BACT</name>
<dbReference type="InterPro" id="IPR050123">
    <property type="entry name" value="Prok_molybdopt-oxidoreductase"/>
</dbReference>
<dbReference type="STRING" id="48467.SAMN02745166_04545"/>
<dbReference type="PROSITE" id="PS51839">
    <property type="entry name" value="4FE4S_HC3"/>
    <property type="match status" value="1"/>
</dbReference>
<evidence type="ECO:0000259" key="13">
    <source>
        <dbReference type="PROSITE" id="PS51669"/>
    </source>
</evidence>
<dbReference type="GO" id="GO:0051539">
    <property type="term" value="F:4 iron, 4 sulfur cluster binding"/>
    <property type="evidence" value="ECO:0007669"/>
    <property type="project" value="UniProtKB-KW"/>
</dbReference>
<dbReference type="GO" id="GO:0003954">
    <property type="term" value="F:NADH dehydrogenase activity"/>
    <property type="evidence" value="ECO:0007669"/>
    <property type="project" value="TreeGrafter"/>
</dbReference>
<dbReference type="SMART" id="SM00926">
    <property type="entry name" value="Molybdop_Fe4S4"/>
    <property type="match status" value="1"/>
</dbReference>
<dbReference type="PROSITE" id="PS00641">
    <property type="entry name" value="COMPLEX1_75K_1"/>
    <property type="match status" value="1"/>
</dbReference>
<evidence type="ECO:0000256" key="4">
    <source>
        <dbReference type="ARBA" id="ARBA00022485"/>
    </source>
</evidence>
<dbReference type="InterPro" id="IPR006656">
    <property type="entry name" value="Mopterin_OxRdtase"/>
</dbReference>
<dbReference type="AlphaFoldDB" id="A0A1T4YYE7"/>
<dbReference type="Gene3D" id="2.20.25.90">
    <property type="entry name" value="ADC-like domains"/>
    <property type="match status" value="1"/>
</dbReference>
<evidence type="ECO:0000256" key="11">
    <source>
        <dbReference type="ARBA" id="ARBA00023136"/>
    </source>
</evidence>
<evidence type="ECO:0000256" key="12">
    <source>
        <dbReference type="ARBA" id="ARBA00034078"/>
    </source>
</evidence>
<dbReference type="SMART" id="SM00929">
    <property type="entry name" value="NADH-G_4Fe-4S_3"/>
    <property type="match status" value="1"/>
</dbReference>
<comment type="cofactor">
    <cofactor evidence="12">
        <name>[2Fe-2S] cluster</name>
        <dbReference type="ChEBI" id="CHEBI:190135"/>
    </cofactor>
</comment>
<dbReference type="GO" id="GO:0048038">
    <property type="term" value="F:quinone binding"/>
    <property type="evidence" value="ECO:0007669"/>
    <property type="project" value="UniProtKB-KW"/>
</dbReference>
<dbReference type="GO" id="GO:0016020">
    <property type="term" value="C:membrane"/>
    <property type="evidence" value="ECO:0007669"/>
    <property type="project" value="UniProtKB-SubCell"/>
</dbReference>
<dbReference type="GO" id="GO:0008137">
    <property type="term" value="F:NADH dehydrogenase (ubiquinone) activity"/>
    <property type="evidence" value="ECO:0007669"/>
    <property type="project" value="InterPro"/>
</dbReference>
<dbReference type="CDD" id="cd00207">
    <property type="entry name" value="fer2"/>
    <property type="match status" value="1"/>
</dbReference>
<evidence type="ECO:0000256" key="7">
    <source>
        <dbReference type="ARBA" id="ARBA00022967"/>
    </source>
</evidence>
<organism evidence="15 16">
    <name type="scientific">Prosthecobacter debontii</name>
    <dbReference type="NCBI Taxonomy" id="48467"/>
    <lineage>
        <taxon>Bacteria</taxon>
        <taxon>Pseudomonadati</taxon>
        <taxon>Verrucomicrobiota</taxon>
        <taxon>Verrucomicrobiia</taxon>
        <taxon>Verrucomicrobiales</taxon>
        <taxon>Verrucomicrobiaceae</taxon>
        <taxon>Prosthecobacter</taxon>
    </lineage>
</organism>
<proteinExistence type="inferred from homology"/>
<keyword evidence="8" id="KW-0408">Iron</keyword>
<feature type="domain" description="4Fe-4S His(Cys)3-ligated-type" evidence="14">
    <location>
        <begin position="117"/>
        <end position="156"/>
    </location>
</feature>
<evidence type="ECO:0000256" key="3">
    <source>
        <dbReference type="ARBA" id="ARBA00005404"/>
    </source>
</evidence>
<dbReference type="Pfam" id="PF04879">
    <property type="entry name" value="Molybdop_Fe4S4"/>
    <property type="match status" value="1"/>
</dbReference>
<evidence type="ECO:0000313" key="16">
    <source>
        <dbReference type="Proteomes" id="UP000190774"/>
    </source>
</evidence>
<dbReference type="PROSITE" id="PS00643">
    <property type="entry name" value="COMPLEX1_75K_3"/>
    <property type="match status" value="1"/>
</dbReference>
<keyword evidence="5" id="KW-0001">2Fe-2S</keyword>
<keyword evidence="6" id="KW-0479">Metal-binding</keyword>
<dbReference type="GO" id="GO:0042773">
    <property type="term" value="P:ATP synthesis coupled electron transport"/>
    <property type="evidence" value="ECO:0007669"/>
    <property type="project" value="InterPro"/>
</dbReference>
<dbReference type="Pfam" id="PF00384">
    <property type="entry name" value="Molybdopterin"/>
    <property type="match status" value="2"/>
</dbReference>
<accession>A0A1T4YYE7</accession>
<comment type="subcellular location">
    <subcellularLocation>
        <location evidence="2">Membrane</location>
    </subcellularLocation>
</comment>
<dbReference type="FunFam" id="3.10.20.740:FF:000004">
    <property type="entry name" value="NADH-quinone oxidoreductase"/>
    <property type="match status" value="1"/>
</dbReference>
<reference evidence="16" key="1">
    <citation type="submission" date="2017-02" db="EMBL/GenBank/DDBJ databases">
        <authorList>
            <person name="Varghese N."/>
            <person name="Submissions S."/>
        </authorList>
    </citation>
    <scope>NUCLEOTIDE SEQUENCE [LARGE SCALE GENOMIC DNA]</scope>
    <source>
        <strain evidence="16">ATCC 700200</strain>
    </source>
</reference>
<dbReference type="InterPro" id="IPR000283">
    <property type="entry name" value="NADH_UbQ_OxRdtase_75kDa_su_CS"/>
</dbReference>
<dbReference type="PROSITE" id="PS51669">
    <property type="entry name" value="4FE4S_MOW_BIS_MGD"/>
    <property type="match status" value="1"/>
</dbReference>
<evidence type="ECO:0000256" key="6">
    <source>
        <dbReference type="ARBA" id="ARBA00022723"/>
    </source>
</evidence>
<gene>
    <name evidence="15" type="ORF">SAMN02745166_04545</name>
</gene>
<dbReference type="Pfam" id="PF22117">
    <property type="entry name" value="Fer4_Nqo3"/>
    <property type="match status" value="1"/>
</dbReference>
<dbReference type="InterPro" id="IPR001041">
    <property type="entry name" value="2Fe-2S_ferredoxin-type"/>
</dbReference>
<keyword evidence="16" id="KW-1185">Reference proteome</keyword>
<evidence type="ECO:0000259" key="14">
    <source>
        <dbReference type="PROSITE" id="PS51839"/>
    </source>
</evidence>
<evidence type="ECO:0000256" key="10">
    <source>
        <dbReference type="ARBA" id="ARBA00023027"/>
    </source>
</evidence>
<evidence type="ECO:0000256" key="8">
    <source>
        <dbReference type="ARBA" id="ARBA00023004"/>
    </source>
</evidence>
<dbReference type="InterPro" id="IPR019574">
    <property type="entry name" value="NADH_UbQ_OxRdtase_Gsu_4Fe4S-bd"/>
</dbReference>
<keyword evidence="9" id="KW-0411">Iron-sulfur</keyword>
<keyword evidence="11" id="KW-0472">Membrane</keyword>
<evidence type="ECO:0000256" key="2">
    <source>
        <dbReference type="ARBA" id="ARBA00004370"/>
    </source>
</evidence>
<dbReference type="EMBL" id="FUYE01000021">
    <property type="protein sequence ID" value="SKB06809.1"/>
    <property type="molecule type" value="Genomic_DNA"/>
</dbReference>
<comment type="similarity">
    <text evidence="3">Belongs to the complex I 75 kDa subunit family.</text>
</comment>
<evidence type="ECO:0000256" key="9">
    <source>
        <dbReference type="ARBA" id="ARBA00023014"/>
    </source>
</evidence>
<dbReference type="Gene3D" id="3.10.20.740">
    <property type="match status" value="1"/>
</dbReference>
<sequence length="577" mass="63461">MSAPAAAATPAAPPPVDLVNVQIDGVWHKFPKGTRMIEACRQAKAEVPHYCYHPKLSSPGNCRMCLVEMGMPPRPAPGQEPEKDEHGMPKIGWMPRPVIACANTVAEGMGIRTESVLTQECRKGVMEFLLINHPLDCPICDQAGECRLQEFSVEHGKGESRFRENKVKKPKNVDIGPRVRLDDERCIMCSRCIRFTAEIADEPVLGFTERGSYTTLAVHPGKRLEHNYSLNTVDICPVGALTSTDFRFQQRVWFLRETNSVCTGCGRGCNMEIGARGDTIYRQTPRDNNDVNSSWMCDRGRLDFHFVNSEFRLTDPMAKTSGNHEITTWKKALQAIAAGVAGVKGDEIAIIASARMTNEELFFVKQLAKLLGTENVDVIPRLGESDNYLSAADKNPNTLGAKQILGIEPGSRIAGITELMSRGRLRAVLALGENLLKVGFERRDLEKVGFLATLHVLANATAELSHVVLPGTTYAEKRGSMINVTGRLQRLNKAVNTPGNARDTWEILRDIVVACGGSNGLYSIEDVFRALSNDVALFNGLSFAKIGDLGIPLVETDEKIPLLEREKERKAKGIIVG</sequence>
<keyword evidence="4" id="KW-0004">4Fe-4S</keyword>
<dbReference type="RefSeq" id="WP_078815673.1">
    <property type="nucleotide sequence ID" value="NZ_FUYE01000021.1"/>
</dbReference>
<evidence type="ECO:0000256" key="5">
    <source>
        <dbReference type="ARBA" id="ARBA00022714"/>
    </source>
</evidence>
<dbReference type="InterPro" id="IPR036010">
    <property type="entry name" value="2Fe-2S_ferredoxin-like_sf"/>
</dbReference>
<dbReference type="Gene3D" id="3.40.50.740">
    <property type="match status" value="1"/>
</dbReference>